<feature type="transmembrane region" description="Helical" evidence="1">
    <location>
        <begin position="39"/>
        <end position="56"/>
    </location>
</feature>
<dbReference type="Proteomes" id="UP001055171">
    <property type="component" value="Chromosome"/>
</dbReference>
<dbReference type="EMBL" id="CP092423">
    <property type="protein sequence ID" value="ULP44696.1"/>
    <property type="molecule type" value="Genomic_DNA"/>
</dbReference>
<keyword evidence="3" id="KW-1185">Reference proteome</keyword>
<keyword evidence="1" id="KW-1133">Transmembrane helix</keyword>
<organism evidence="2 3">
    <name type="scientific">Mycobacterium lentiflavum</name>
    <dbReference type="NCBI Taxonomy" id="141349"/>
    <lineage>
        <taxon>Bacteria</taxon>
        <taxon>Bacillati</taxon>
        <taxon>Actinomycetota</taxon>
        <taxon>Actinomycetes</taxon>
        <taxon>Mycobacteriales</taxon>
        <taxon>Mycobacteriaceae</taxon>
        <taxon>Mycobacterium</taxon>
        <taxon>Mycobacterium simiae complex</taxon>
    </lineage>
</organism>
<evidence type="ECO:0000313" key="2">
    <source>
        <dbReference type="EMBL" id="ULP44696.1"/>
    </source>
</evidence>
<sequence>MAVLVLVCALATTTCVGYYVGRRASSSPPTWRRRTSRVAIGRLAMSFVMVVAARRIRRTVLVHRLSRDATGASGMRSIEPLELLRDGVAFVLRRTSLV</sequence>
<gene>
    <name evidence="2" type="ORF">MJO58_12745</name>
</gene>
<proteinExistence type="predicted"/>
<reference evidence="2" key="1">
    <citation type="submission" date="2022-08" db="EMBL/GenBank/DDBJ databases">
        <title>Complete genome sequence of 14 non-tuberculosis mycobacteria type-strains.</title>
        <authorList>
            <person name="Igarashi Y."/>
            <person name="Osugi A."/>
            <person name="Mitarai S."/>
        </authorList>
    </citation>
    <scope>NUCLEOTIDE SEQUENCE</scope>
    <source>
        <strain evidence="2">ATCC 51985</strain>
    </source>
</reference>
<keyword evidence="1" id="KW-0812">Transmembrane</keyword>
<evidence type="ECO:0008006" key="4">
    <source>
        <dbReference type="Google" id="ProtNLM"/>
    </source>
</evidence>
<keyword evidence="1" id="KW-0472">Membrane</keyword>
<accession>A0ABY3UYP3</accession>
<name>A0ABY3UYP3_MYCLN</name>
<protein>
    <recommendedName>
        <fullName evidence="4">Secreted protein</fullName>
    </recommendedName>
</protein>
<dbReference type="RefSeq" id="WP_239723025.1">
    <property type="nucleotide sequence ID" value="NZ_CP092423.2"/>
</dbReference>
<evidence type="ECO:0000256" key="1">
    <source>
        <dbReference type="SAM" id="Phobius"/>
    </source>
</evidence>
<evidence type="ECO:0000313" key="3">
    <source>
        <dbReference type="Proteomes" id="UP001055171"/>
    </source>
</evidence>